<evidence type="ECO:0000256" key="4">
    <source>
        <dbReference type="ARBA" id="ARBA00022958"/>
    </source>
</evidence>
<feature type="binding site" evidence="6">
    <location>
        <position position="230"/>
    </location>
    <ligand>
        <name>K(+)</name>
        <dbReference type="ChEBI" id="CHEBI:29103"/>
    </ligand>
</feature>
<comment type="caution">
    <text evidence="6">Lacks conserved residue(s) required for the propagation of feature annotation.</text>
</comment>
<dbReference type="GO" id="GO:0046872">
    <property type="term" value="F:metal ion binding"/>
    <property type="evidence" value="ECO:0007669"/>
    <property type="project" value="UniProtKB-KW"/>
</dbReference>
<reference evidence="9" key="1">
    <citation type="journal article" date="2021" name="PeerJ">
        <title>Extensive microbial diversity within the chicken gut microbiome revealed by metagenomics and culture.</title>
        <authorList>
            <person name="Gilroy R."/>
            <person name="Ravi A."/>
            <person name="Getino M."/>
            <person name="Pursley I."/>
            <person name="Horton D.L."/>
            <person name="Alikhan N.F."/>
            <person name="Baker D."/>
            <person name="Gharbi K."/>
            <person name="Hall N."/>
            <person name="Watson M."/>
            <person name="Adriaenssens E.M."/>
            <person name="Foster-Nyarko E."/>
            <person name="Jarju S."/>
            <person name="Secka A."/>
            <person name="Antonio M."/>
            <person name="Oren A."/>
            <person name="Chaudhuri R.R."/>
            <person name="La Ragione R."/>
            <person name="Hildebrand F."/>
            <person name="Pallen M.J."/>
        </authorList>
    </citation>
    <scope>NUCLEOTIDE SEQUENCE</scope>
    <source>
        <strain evidence="9">CHK33-7979</strain>
    </source>
</reference>
<dbReference type="InterPro" id="IPR005225">
    <property type="entry name" value="Small_GTP-bd"/>
</dbReference>
<keyword evidence="2 6" id="KW-0819">tRNA processing</keyword>
<dbReference type="InterPro" id="IPR004520">
    <property type="entry name" value="GTPase_MnmE"/>
</dbReference>
<accession>A0A9D2CDB1</accession>
<feature type="binding site" evidence="6">
    <location>
        <begin position="230"/>
        <end position="235"/>
    </location>
    <ligand>
        <name>GTP</name>
        <dbReference type="ChEBI" id="CHEBI:37565"/>
    </ligand>
</feature>
<dbReference type="InterPro" id="IPR027417">
    <property type="entry name" value="P-loop_NTPase"/>
</dbReference>
<feature type="binding site" evidence="6">
    <location>
        <position position="85"/>
    </location>
    <ligand>
        <name>(6S)-5-formyl-5,6,7,8-tetrahydrofolate</name>
        <dbReference type="ChEBI" id="CHEBI:57457"/>
    </ligand>
</feature>
<feature type="binding site" evidence="6">
    <location>
        <position position="254"/>
    </location>
    <ligand>
        <name>K(+)</name>
        <dbReference type="ChEBI" id="CHEBI:29103"/>
    </ligand>
</feature>
<dbReference type="Pfam" id="PF01926">
    <property type="entry name" value="MMR_HSR1"/>
    <property type="match status" value="1"/>
</dbReference>
<reference evidence="9" key="2">
    <citation type="submission" date="2021-04" db="EMBL/GenBank/DDBJ databases">
        <authorList>
            <person name="Gilroy R."/>
        </authorList>
    </citation>
    <scope>NUCLEOTIDE SEQUENCE</scope>
    <source>
        <strain evidence="9">CHK33-7979</strain>
    </source>
</reference>
<dbReference type="PROSITE" id="PS51709">
    <property type="entry name" value="G_TRME"/>
    <property type="match status" value="1"/>
</dbReference>
<dbReference type="EMBL" id="DXCX01000004">
    <property type="protein sequence ID" value="HIY72388.1"/>
    <property type="molecule type" value="Genomic_DNA"/>
</dbReference>
<dbReference type="InterPro" id="IPR018948">
    <property type="entry name" value="GTP-bd_TrmE_N"/>
</dbReference>
<evidence type="ECO:0000256" key="6">
    <source>
        <dbReference type="HAMAP-Rule" id="MF_00379"/>
    </source>
</evidence>
<feature type="domain" description="TrmE-type G" evidence="8">
    <location>
        <begin position="220"/>
        <end position="385"/>
    </location>
</feature>
<dbReference type="Pfam" id="PF12631">
    <property type="entry name" value="MnmE_helical"/>
    <property type="match status" value="1"/>
</dbReference>
<comment type="subunit">
    <text evidence="6">Homodimer. Heterotetramer of two MnmE and two MnmG subunits.</text>
</comment>
<dbReference type="Gene3D" id="3.30.1360.120">
    <property type="entry name" value="Probable tRNA modification gtpase trme, domain 1"/>
    <property type="match status" value="1"/>
</dbReference>
<feature type="binding site" evidence="6">
    <location>
        <position position="234"/>
    </location>
    <ligand>
        <name>Mg(2+)</name>
        <dbReference type="ChEBI" id="CHEBI:18420"/>
    </ligand>
</feature>
<evidence type="ECO:0000313" key="10">
    <source>
        <dbReference type="Proteomes" id="UP000886824"/>
    </source>
</evidence>
<dbReference type="SUPFAM" id="SSF52540">
    <property type="entry name" value="P-loop containing nucleoside triphosphate hydrolases"/>
    <property type="match status" value="1"/>
</dbReference>
<dbReference type="Gene3D" id="3.40.50.300">
    <property type="entry name" value="P-loop containing nucleotide triphosphate hydrolases"/>
    <property type="match status" value="1"/>
</dbReference>
<dbReference type="PANTHER" id="PTHR42714:SF2">
    <property type="entry name" value="TRNA MODIFICATION GTPASE GTPBP3, MITOCHONDRIAL"/>
    <property type="match status" value="1"/>
</dbReference>
<dbReference type="NCBIfam" id="TIGR00231">
    <property type="entry name" value="small_GTP"/>
    <property type="match status" value="1"/>
</dbReference>
<keyword evidence="3 6" id="KW-0547">Nucleotide-binding</keyword>
<dbReference type="CDD" id="cd14858">
    <property type="entry name" value="TrmE_N"/>
    <property type="match status" value="1"/>
</dbReference>
<name>A0A9D2CDB1_9FIRM</name>
<comment type="function">
    <text evidence="6">Exhibits a very high intrinsic GTPase hydrolysis rate. Involved in the addition of a carboxymethylaminomethyl (cmnm) group at the wobble position (U34) of certain tRNAs, forming tRNA-cmnm(5)s(2)U34.</text>
</comment>
<comment type="cofactor">
    <cofactor evidence="6">
        <name>K(+)</name>
        <dbReference type="ChEBI" id="CHEBI:29103"/>
    </cofactor>
    <text evidence="6">Binds 1 potassium ion per subunit.</text>
</comment>
<keyword evidence="6" id="KW-0963">Cytoplasm</keyword>
<dbReference type="PANTHER" id="PTHR42714">
    <property type="entry name" value="TRNA MODIFICATION GTPASE GTPBP3"/>
    <property type="match status" value="1"/>
</dbReference>
<dbReference type="GO" id="GO:0003924">
    <property type="term" value="F:GTPase activity"/>
    <property type="evidence" value="ECO:0007669"/>
    <property type="project" value="UniProtKB-UniRule"/>
</dbReference>
<keyword evidence="5 6" id="KW-0342">GTP-binding</keyword>
<dbReference type="NCBIfam" id="TIGR00450">
    <property type="entry name" value="mnmE_trmE_thdF"/>
    <property type="match status" value="1"/>
</dbReference>
<sequence length="463" mass="48842">MSELIAAISTPPVPSAIGVLRLSGSGAAACADRVFRARSGRPLTQTPDRQLVYGSLLDRAGNVIDQVLATVSRAPHSYTGEDTAELQCHGAPVVLSMALEALYAAGARPARPGEFTQRAFLNGKLDLTQAEAVADLLEAETPQAARTAAGQLTGALSRRVEGIYDGLVDLLAHFHAVLDYPDEDIDPFRVQEIGEAMGRAERGLKELLATYDRGKFLTRGVPCAIVGLPNAGKSSLLNALLGYQRAIVTDIPGTTRDTVEERCVVGGVLLRLIDTAGLRDTDDPVEKLGVERSRAALAGAELALVLVDGSEAGEDPNRLAAERSLWEEAVARCPRAVLVFTKSDLPHGWERGFPFHGEGTPEVWLSARTGVGLEALGEVVARLFPQGDGGEAGSMLTNARQAQAAQAALAALQEAGVGLRAGVTPDAVLTDVESALESLGELTGRTVREDVVSRIFSRFCVGK</sequence>
<dbReference type="Gene3D" id="1.20.120.430">
    <property type="entry name" value="tRNA modification GTPase MnmE domain 2"/>
    <property type="match status" value="1"/>
</dbReference>
<comment type="caution">
    <text evidence="9">The sequence shown here is derived from an EMBL/GenBank/DDBJ whole genome shotgun (WGS) entry which is preliminary data.</text>
</comment>
<gene>
    <name evidence="6 9" type="primary">mnmE</name>
    <name evidence="6" type="synonym">trmE</name>
    <name evidence="9" type="ORF">H9826_00225</name>
</gene>
<organism evidence="9 10">
    <name type="scientific">Candidatus Intestinimonas merdavium</name>
    <dbReference type="NCBI Taxonomy" id="2838622"/>
    <lineage>
        <taxon>Bacteria</taxon>
        <taxon>Bacillati</taxon>
        <taxon>Bacillota</taxon>
        <taxon>Clostridia</taxon>
        <taxon>Eubacteriales</taxon>
        <taxon>Intestinimonas</taxon>
    </lineage>
</organism>
<protein>
    <recommendedName>
        <fullName evidence="6">tRNA modification GTPase MnmE</fullName>
        <ecNumber evidence="6">3.6.-.-</ecNumber>
    </recommendedName>
</protein>
<dbReference type="InterPro" id="IPR031168">
    <property type="entry name" value="G_TrmE"/>
</dbReference>
<evidence type="ECO:0000259" key="8">
    <source>
        <dbReference type="PROSITE" id="PS51709"/>
    </source>
</evidence>
<dbReference type="InterPro" id="IPR027266">
    <property type="entry name" value="TrmE/GcvT-like"/>
</dbReference>
<dbReference type="GO" id="GO:0005525">
    <property type="term" value="F:GTP binding"/>
    <property type="evidence" value="ECO:0007669"/>
    <property type="project" value="UniProtKB-UniRule"/>
</dbReference>
<dbReference type="CDD" id="cd04164">
    <property type="entry name" value="trmE"/>
    <property type="match status" value="1"/>
</dbReference>
<feature type="binding site" evidence="6">
    <location>
        <position position="249"/>
    </location>
    <ligand>
        <name>K(+)</name>
        <dbReference type="ChEBI" id="CHEBI:29103"/>
    </ligand>
</feature>
<feature type="binding site" evidence="6">
    <location>
        <position position="463"/>
    </location>
    <ligand>
        <name>(6S)-5-formyl-5,6,7,8-tetrahydrofolate</name>
        <dbReference type="ChEBI" id="CHEBI:57457"/>
    </ligand>
</feature>
<dbReference type="GO" id="GO:0005829">
    <property type="term" value="C:cytosol"/>
    <property type="evidence" value="ECO:0007669"/>
    <property type="project" value="TreeGrafter"/>
</dbReference>
<dbReference type="AlphaFoldDB" id="A0A9D2CDB1"/>
<dbReference type="InterPro" id="IPR006073">
    <property type="entry name" value="GTP-bd"/>
</dbReference>
<comment type="similarity">
    <text evidence="1 6 7">Belongs to the TRAFAC class TrmE-Era-EngA-EngB-Septin-like GTPase superfamily. TrmE GTPase family.</text>
</comment>
<dbReference type="InterPro" id="IPR025867">
    <property type="entry name" value="MnmE_helical"/>
</dbReference>
<evidence type="ECO:0000313" key="9">
    <source>
        <dbReference type="EMBL" id="HIY72388.1"/>
    </source>
</evidence>
<proteinExistence type="inferred from homology"/>
<keyword evidence="6" id="KW-0460">Magnesium</keyword>
<dbReference type="EC" id="3.6.-.-" evidence="6"/>
<feature type="binding site" evidence="6">
    <location>
        <begin position="274"/>
        <end position="277"/>
    </location>
    <ligand>
        <name>GTP</name>
        <dbReference type="ChEBI" id="CHEBI:37565"/>
    </ligand>
</feature>
<feature type="binding site" evidence="6">
    <location>
        <begin position="249"/>
        <end position="255"/>
    </location>
    <ligand>
        <name>GTP</name>
        <dbReference type="ChEBI" id="CHEBI:37565"/>
    </ligand>
</feature>
<comment type="subcellular location">
    <subcellularLocation>
        <location evidence="6">Cytoplasm</location>
    </subcellularLocation>
</comment>
<dbReference type="GO" id="GO:0002098">
    <property type="term" value="P:tRNA wobble uridine modification"/>
    <property type="evidence" value="ECO:0007669"/>
    <property type="project" value="TreeGrafter"/>
</dbReference>
<feature type="binding site" evidence="6">
    <location>
        <position position="124"/>
    </location>
    <ligand>
        <name>(6S)-5-formyl-5,6,7,8-tetrahydrofolate</name>
        <dbReference type="ChEBI" id="CHEBI:57457"/>
    </ligand>
</feature>
<feature type="binding site" evidence="6">
    <location>
        <position position="251"/>
    </location>
    <ligand>
        <name>K(+)</name>
        <dbReference type="ChEBI" id="CHEBI:29103"/>
    </ligand>
</feature>
<keyword evidence="6" id="KW-0479">Metal-binding</keyword>
<dbReference type="HAMAP" id="MF_00379">
    <property type="entry name" value="GTPase_MnmE"/>
    <property type="match status" value="1"/>
</dbReference>
<keyword evidence="4 6" id="KW-0630">Potassium</keyword>
<keyword evidence="6" id="KW-0378">Hydrolase</keyword>
<dbReference type="Proteomes" id="UP000886824">
    <property type="component" value="Unassembled WGS sequence"/>
</dbReference>
<feature type="binding site" evidence="6">
    <location>
        <position position="21"/>
    </location>
    <ligand>
        <name>(6S)-5-formyl-5,6,7,8-tetrahydrofolate</name>
        <dbReference type="ChEBI" id="CHEBI:57457"/>
    </ligand>
</feature>
<evidence type="ECO:0000256" key="3">
    <source>
        <dbReference type="ARBA" id="ARBA00022741"/>
    </source>
</evidence>
<dbReference type="GO" id="GO:0030488">
    <property type="term" value="P:tRNA methylation"/>
    <property type="evidence" value="ECO:0007669"/>
    <property type="project" value="TreeGrafter"/>
</dbReference>
<dbReference type="InterPro" id="IPR027368">
    <property type="entry name" value="MnmE_dom2"/>
</dbReference>
<evidence type="ECO:0000256" key="5">
    <source>
        <dbReference type="ARBA" id="ARBA00023134"/>
    </source>
</evidence>
<dbReference type="Pfam" id="PF10396">
    <property type="entry name" value="TrmE_N"/>
    <property type="match status" value="1"/>
</dbReference>
<feature type="binding site" evidence="6">
    <location>
        <begin position="366"/>
        <end position="368"/>
    </location>
    <ligand>
        <name>GTP</name>
        <dbReference type="ChEBI" id="CHEBI:37565"/>
    </ligand>
</feature>
<evidence type="ECO:0000256" key="2">
    <source>
        <dbReference type="ARBA" id="ARBA00022694"/>
    </source>
</evidence>
<evidence type="ECO:0000256" key="7">
    <source>
        <dbReference type="RuleBase" id="RU003313"/>
    </source>
</evidence>
<evidence type="ECO:0000256" key="1">
    <source>
        <dbReference type="ARBA" id="ARBA00011043"/>
    </source>
</evidence>
<feature type="binding site" evidence="6">
    <location>
        <position position="255"/>
    </location>
    <ligand>
        <name>Mg(2+)</name>
        <dbReference type="ChEBI" id="CHEBI:18420"/>
    </ligand>
</feature>